<dbReference type="Gene3D" id="3.20.20.70">
    <property type="entry name" value="Aldolase class I"/>
    <property type="match status" value="1"/>
</dbReference>
<accession>X1KKR2</accession>
<comment type="caution">
    <text evidence="5">The sequence shown here is derived from an EMBL/GenBank/DDBJ whole genome shotgun (WGS) entry which is preliminary data.</text>
</comment>
<evidence type="ECO:0000256" key="1">
    <source>
        <dbReference type="ARBA" id="ARBA00001917"/>
    </source>
</evidence>
<proteinExistence type="predicted"/>
<dbReference type="PROSITE" id="PS00911">
    <property type="entry name" value="DHODEHASE_1"/>
    <property type="match status" value="1"/>
</dbReference>
<protein>
    <recommendedName>
        <fullName evidence="4">Dihydroorotate dehydrogenase catalytic domain-containing protein</fullName>
    </recommendedName>
</protein>
<evidence type="ECO:0000259" key="4">
    <source>
        <dbReference type="Pfam" id="PF01180"/>
    </source>
</evidence>
<dbReference type="Gene3D" id="2.30.26.10">
    <property type="entry name" value="Dihydroorotate Dehydrogenase A, chain A, domain 2"/>
    <property type="match status" value="1"/>
</dbReference>
<dbReference type="InterPro" id="IPR001295">
    <property type="entry name" value="Dihydroorotate_DH_CS"/>
</dbReference>
<name>X1KKR2_9ZZZZ</name>
<evidence type="ECO:0000256" key="3">
    <source>
        <dbReference type="ARBA" id="ARBA00023002"/>
    </source>
</evidence>
<dbReference type="EMBL" id="BARU01039581">
    <property type="protein sequence ID" value="GAH82663.1"/>
    <property type="molecule type" value="Genomic_DNA"/>
</dbReference>
<feature type="domain" description="Dihydroorotate dehydrogenase catalytic" evidence="4">
    <location>
        <begin position="16"/>
        <end position="107"/>
    </location>
</feature>
<evidence type="ECO:0000313" key="5">
    <source>
        <dbReference type="EMBL" id="GAH82663.1"/>
    </source>
</evidence>
<gene>
    <name evidence="5" type="ORF">S03H2_61324</name>
</gene>
<dbReference type="InterPro" id="IPR013785">
    <property type="entry name" value="Aldolase_TIM"/>
</dbReference>
<keyword evidence="3" id="KW-0560">Oxidoreductase</keyword>
<dbReference type="GO" id="GO:0004152">
    <property type="term" value="F:dihydroorotate dehydrogenase activity"/>
    <property type="evidence" value="ECO:0007669"/>
    <property type="project" value="UniProtKB-ARBA"/>
</dbReference>
<dbReference type="AlphaFoldDB" id="X1KKR2"/>
<dbReference type="InterPro" id="IPR005720">
    <property type="entry name" value="Dihydroorotate_DH_cat"/>
</dbReference>
<organism evidence="5">
    <name type="scientific">marine sediment metagenome</name>
    <dbReference type="NCBI Taxonomy" id="412755"/>
    <lineage>
        <taxon>unclassified sequences</taxon>
        <taxon>metagenomes</taxon>
        <taxon>ecological metagenomes</taxon>
    </lineage>
</organism>
<dbReference type="GO" id="GO:0006207">
    <property type="term" value="P:'de novo' pyrimidine nucleobase biosynthetic process"/>
    <property type="evidence" value="ECO:0007669"/>
    <property type="project" value="InterPro"/>
</dbReference>
<feature type="non-terminal residue" evidence="5">
    <location>
        <position position="1"/>
    </location>
</feature>
<reference evidence="5" key="1">
    <citation type="journal article" date="2014" name="Front. Microbiol.">
        <title>High frequency of phylogenetically diverse reductive dehalogenase-homologous genes in deep subseafloor sedimentary metagenomes.</title>
        <authorList>
            <person name="Kawai M."/>
            <person name="Futagami T."/>
            <person name="Toyoda A."/>
            <person name="Takaki Y."/>
            <person name="Nishi S."/>
            <person name="Hori S."/>
            <person name="Arai W."/>
            <person name="Tsubouchi T."/>
            <person name="Morono Y."/>
            <person name="Uchiyama I."/>
            <person name="Ito T."/>
            <person name="Fujiyama A."/>
            <person name="Inagaki F."/>
            <person name="Takami H."/>
        </authorList>
    </citation>
    <scope>NUCLEOTIDE SEQUENCE</scope>
    <source>
        <strain evidence="5">Expedition CK06-06</strain>
    </source>
</reference>
<comment type="pathway">
    <text evidence="2">Pyrimidine metabolism; UMP biosynthesis via de novo pathway.</text>
</comment>
<dbReference type="GO" id="GO:0005737">
    <property type="term" value="C:cytoplasm"/>
    <property type="evidence" value="ECO:0007669"/>
    <property type="project" value="InterPro"/>
</dbReference>
<dbReference type="GO" id="GO:0044205">
    <property type="term" value="P:'de novo' UMP biosynthetic process"/>
    <property type="evidence" value="ECO:0007669"/>
    <property type="project" value="UniProtKB-UniPathway"/>
</dbReference>
<sequence>TKLMNLSIQLAPKNKHGLSLTNPVMTASGTFGYGTEYSHMFDIQRLGAIVCKGTSLEPREGNPQPRLAETACGLLNSIGLQNIGVKALIKEKAPIWASWRLPVIVNIVADDPYF</sequence>
<dbReference type="SUPFAM" id="SSF51395">
    <property type="entry name" value="FMN-linked oxidoreductases"/>
    <property type="match status" value="1"/>
</dbReference>
<comment type="cofactor">
    <cofactor evidence="1">
        <name>FMN</name>
        <dbReference type="ChEBI" id="CHEBI:58210"/>
    </cofactor>
</comment>
<dbReference type="Pfam" id="PF01180">
    <property type="entry name" value="DHO_dh"/>
    <property type="match status" value="1"/>
</dbReference>
<dbReference type="UniPathway" id="UPA00070"/>
<evidence type="ECO:0000256" key="2">
    <source>
        <dbReference type="ARBA" id="ARBA00004725"/>
    </source>
</evidence>
<dbReference type="InterPro" id="IPR023359">
    <property type="entry name" value="Dihydro_DH_chainA_dom2"/>
</dbReference>